<keyword evidence="1 3" id="KW-0378">Hydrolase</keyword>
<evidence type="ECO:0000313" key="3">
    <source>
        <dbReference type="EMBL" id="TDK59066.1"/>
    </source>
</evidence>
<dbReference type="Pfam" id="PF00795">
    <property type="entry name" value="CN_hydrolase"/>
    <property type="match status" value="1"/>
</dbReference>
<evidence type="ECO:0000256" key="1">
    <source>
        <dbReference type="ARBA" id="ARBA00022801"/>
    </source>
</evidence>
<protein>
    <submittedName>
        <fullName evidence="3">Carbon-nitrogen hydrolase</fullName>
    </submittedName>
</protein>
<dbReference type="Gene3D" id="3.60.110.10">
    <property type="entry name" value="Carbon-nitrogen hydrolase"/>
    <property type="match status" value="1"/>
</dbReference>
<gene>
    <name evidence="3" type="ORF">E2K98_20385</name>
</gene>
<dbReference type="PROSITE" id="PS50263">
    <property type="entry name" value="CN_HYDROLASE"/>
    <property type="match status" value="1"/>
</dbReference>
<evidence type="ECO:0000259" key="2">
    <source>
        <dbReference type="PROSITE" id="PS50263"/>
    </source>
</evidence>
<dbReference type="Proteomes" id="UP000295132">
    <property type="component" value="Unassembled WGS sequence"/>
</dbReference>
<dbReference type="InterPro" id="IPR003010">
    <property type="entry name" value="C-N_Hydrolase"/>
</dbReference>
<dbReference type="EMBL" id="SMYO01000010">
    <property type="protein sequence ID" value="TDK59066.1"/>
    <property type="molecule type" value="Genomic_DNA"/>
</dbReference>
<organism evidence="3 4">
    <name type="scientific">Bacillus salipaludis</name>
    <dbReference type="NCBI Taxonomy" id="2547811"/>
    <lineage>
        <taxon>Bacteria</taxon>
        <taxon>Bacillati</taxon>
        <taxon>Bacillota</taxon>
        <taxon>Bacilli</taxon>
        <taxon>Bacillales</taxon>
        <taxon>Bacillaceae</taxon>
        <taxon>Bacillus</taxon>
    </lineage>
</organism>
<reference evidence="3 4" key="1">
    <citation type="submission" date="2019-03" db="EMBL/GenBank/DDBJ databases">
        <title>Bacillus niacini sp. nov. a Nicotinate-Metabolizing Mesophile Isolated from Soil.</title>
        <authorList>
            <person name="Zhang G."/>
        </authorList>
    </citation>
    <scope>NUCLEOTIDE SEQUENCE [LARGE SCALE GENOMIC DNA]</scope>
    <source>
        <strain evidence="3 4">WN066</strain>
    </source>
</reference>
<name>A0A4R5VNT8_9BACI</name>
<dbReference type="SUPFAM" id="SSF56317">
    <property type="entry name" value="Carbon-nitrogen hydrolase"/>
    <property type="match status" value="1"/>
</dbReference>
<dbReference type="InterPro" id="IPR036526">
    <property type="entry name" value="C-N_Hydrolase_sf"/>
</dbReference>
<feature type="domain" description="CN hydrolase" evidence="2">
    <location>
        <begin position="4"/>
        <end position="253"/>
    </location>
</feature>
<dbReference type="RefSeq" id="WP_133337376.1">
    <property type="nucleotide sequence ID" value="NZ_SMYO01000010.1"/>
</dbReference>
<dbReference type="GO" id="GO:0050126">
    <property type="term" value="F:N-carbamoylputrescine amidase activity"/>
    <property type="evidence" value="ECO:0007669"/>
    <property type="project" value="TreeGrafter"/>
</dbReference>
<dbReference type="InterPro" id="IPR050345">
    <property type="entry name" value="Aliph_Amidase/BUP"/>
</dbReference>
<evidence type="ECO:0000313" key="4">
    <source>
        <dbReference type="Proteomes" id="UP000295132"/>
    </source>
</evidence>
<dbReference type="AlphaFoldDB" id="A0A4R5VNT8"/>
<sequence>MSTVKIGLVQMTCDERVEINIEKAKAKVREAAAQGANIVCLQELYHAQYFAQTVSVDHYQLAIPHDHEAIVEMQELARELGVVLIVPFYEWAAKGVYFNSAAVFDEAGNHLGTTRKNHIPDGPQYHEKYYFTPGDTGYPVYDTKFGKIGIGICWDEWFPEVARILTLKGADILFYPSAIGSEPDHPELSTRTAWTKAISAHGIHNGVFVAAVNRVGQEKDMNFYGGSFISNPMGEIILSLDEQEGILVQSINLKEIEFARNLLQFLRDRRTDTYGPILEKSLVPVTTRNL</sequence>
<dbReference type="GO" id="GO:0033388">
    <property type="term" value="P:putrescine biosynthetic process from arginine"/>
    <property type="evidence" value="ECO:0007669"/>
    <property type="project" value="TreeGrafter"/>
</dbReference>
<comment type="caution">
    <text evidence="3">The sequence shown here is derived from an EMBL/GenBank/DDBJ whole genome shotgun (WGS) entry which is preliminary data.</text>
</comment>
<dbReference type="PANTHER" id="PTHR43674:SF2">
    <property type="entry name" value="BETA-UREIDOPROPIONASE"/>
    <property type="match status" value="1"/>
</dbReference>
<proteinExistence type="predicted"/>
<dbReference type="PANTHER" id="PTHR43674">
    <property type="entry name" value="NITRILASE C965.09-RELATED"/>
    <property type="match status" value="1"/>
</dbReference>
<dbReference type="CDD" id="cd07573">
    <property type="entry name" value="CPA"/>
    <property type="match status" value="1"/>
</dbReference>
<accession>A0A4R5VNT8</accession>